<evidence type="ECO:0000313" key="2">
    <source>
        <dbReference type="EMBL" id="TGG93036.1"/>
    </source>
</evidence>
<organism evidence="2 3">
    <name type="scientific">Aphanocapsa feldmannii 277cV</name>
    <dbReference type="NCBI Taxonomy" id="2507553"/>
    <lineage>
        <taxon>Bacteria</taxon>
        <taxon>Bacillati</taxon>
        <taxon>Cyanobacteriota</taxon>
        <taxon>Cyanophyceae</taxon>
        <taxon>Oscillatoriophycideae</taxon>
        <taxon>Chroococcales</taxon>
        <taxon>Microcystaceae</taxon>
        <taxon>Aphanocapsa</taxon>
    </lineage>
</organism>
<dbReference type="Pfam" id="PF11460">
    <property type="entry name" value="DUF3007"/>
    <property type="match status" value="1"/>
</dbReference>
<proteinExistence type="predicted"/>
<feature type="transmembrane region" description="Helical" evidence="1">
    <location>
        <begin position="34"/>
        <end position="58"/>
    </location>
</feature>
<gene>
    <name evidence="2" type="ORF">ERJ67_04550</name>
</gene>
<dbReference type="EMBL" id="SRMO01000054">
    <property type="protein sequence ID" value="TGG93036.1"/>
    <property type="molecule type" value="Genomic_DNA"/>
</dbReference>
<feature type="transmembrane region" description="Helical" evidence="1">
    <location>
        <begin position="7"/>
        <end position="28"/>
    </location>
</feature>
<name>A0A524RNW8_9CHRO</name>
<evidence type="ECO:0000256" key="1">
    <source>
        <dbReference type="SAM" id="Phobius"/>
    </source>
</evidence>
<reference evidence="2 3" key="1">
    <citation type="journal article" date="2019" name="mSystems">
        <title>Life at home and on the roam: Genomic adaptions reflect the dual lifestyle of an intracellular, facultative symbiont.</title>
        <authorList>
            <person name="Burgsdorf I."/>
        </authorList>
    </citation>
    <scope>NUCLEOTIDE SEQUENCE [LARGE SCALE GENOMIC DNA]</scope>
    <source>
        <strain evidence="2">277cV</strain>
    </source>
</reference>
<keyword evidence="1" id="KW-0812">Transmembrane</keyword>
<comment type="caution">
    <text evidence="2">The sequence shown here is derived from an EMBL/GenBank/DDBJ whole genome shotgun (WGS) entry which is preliminary data.</text>
</comment>
<keyword evidence="1" id="KW-1133">Transmembrane helix</keyword>
<protein>
    <submittedName>
        <fullName evidence="2">DUF3007 family protein</fullName>
    </submittedName>
</protein>
<evidence type="ECO:0000313" key="3">
    <source>
        <dbReference type="Proteomes" id="UP000317990"/>
    </source>
</evidence>
<dbReference type="AlphaFoldDB" id="A0A524RNW8"/>
<dbReference type="Proteomes" id="UP000317990">
    <property type="component" value="Unassembled WGS sequence"/>
</dbReference>
<dbReference type="InterPro" id="IPR021562">
    <property type="entry name" value="DUF3007"/>
</dbReference>
<keyword evidence="1" id="KW-0472">Membrane</keyword>
<accession>A0A524RNW8</accession>
<sequence>MTRGHVILIGLGFLALGALGLALFQLAGLEDAQAGIWAEALLVLIVCGWVLSYALRVVKGNMTFMQMRRRYREGYDAAVDARVKASFEALSAQEQERLLREVGQVPEEGGTDVAAP</sequence>